<dbReference type="Proteomes" id="UP000642819">
    <property type="component" value="Unassembled WGS sequence"/>
</dbReference>
<name>A0ABQ3GHK8_9MICC</name>
<evidence type="ECO:0000313" key="3">
    <source>
        <dbReference type="Proteomes" id="UP000642819"/>
    </source>
</evidence>
<dbReference type="Gene3D" id="1.10.10.10">
    <property type="entry name" value="Winged helix-like DNA-binding domain superfamily/Winged helix DNA-binding domain"/>
    <property type="match status" value="1"/>
</dbReference>
<evidence type="ECO:0000259" key="1">
    <source>
        <dbReference type="PROSITE" id="PS50995"/>
    </source>
</evidence>
<dbReference type="InterPro" id="IPR036388">
    <property type="entry name" value="WH-like_DNA-bd_sf"/>
</dbReference>
<dbReference type="PROSITE" id="PS50995">
    <property type="entry name" value="HTH_MARR_2"/>
    <property type="match status" value="1"/>
</dbReference>
<dbReference type="Pfam" id="PF12802">
    <property type="entry name" value="MarR_2"/>
    <property type="match status" value="1"/>
</dbReference>
<dbReference type="InterPro" id="IPR039422">
    <property type="entry name" value="MarR/SlyA-like"/>
</dbReference>
<dbReference type="RefSeq" id="WP_189349283.1">
    <property type="nucleotide sequence ID" value="NZ_BMXK01000005.1"/>
</dbReference>
<proteinExistence type="predicted"/>
<gene>
    <name evidence="2" type="ORF">GCM10008096_12430</name>
</gene>
<protein>
    <submittedName>
        <fullName evidence="2">MarR family transcriptional regulator</fullName>
    </submittedName>
</protein>
<sequence>MPTDPSDAMYSLDGSDPQHLLIDRGDLAPGDLQQIDRLMKAMGGLRAVERRISAASQRYMQLKETDMRALHFLITSANTGTVCTPGMLARHLGVSTASTTKLLDRLEAGDHISRSSHPTDRRAVSLHVSDETRQAARVSVGKHHAARFGPAARLSAGERETVIRFLEETARAMAESLDAAGPGAADG</sequence>
<organism evidence="2 3">
    <name type="scientific">Zhihengliuella salsuginis</name>
    <dbReference type="NCBI Taxonomy" id="578222"/>
    <lineage>
        <taxon>Bacteria</taxon>
        <taxon>Bacillati</taxon>
        <taxon>Actinomycetota</taxon>
        <taxon>Actinomycetes</taxon>
        <taxon>Micrococcales</taxon>
        <taxon>Micrococcaceae</taxon>
        <taxon>Zhihengliuella</taxon>
    </lineage>
</organism>
<dbReference type="SMART" id="SM00347">
    <property type="entry name" value="HTH_MARR"/>
    <property type="match status" value="1"/>
</dbReference>
<comment type="caution">
    <text evidence="2">The sequence shown here is derived from an EMBL/GenBank/DDBJ whole genome shotgun (WGS) entry which is preliminary data.</text>
</comment>
<keyword evidence="3" id="KW-1185">Reference proteome</keyword>
<dbReference type="EMBL" id="BMXK01000005">
    <property type="protein sequence ID" value="GHD04768.1"/>
    <property type="molecule type" value="Genomic_DNA"/>
</dbReference>
<evidence type="ECO:0000313" key="2">
    <source>
        <dbReference type="EMBL" id="GHD04768.1"/>
    </source>
</evidence>
<dbReference type="InterPro" id="IPR036390">
    <property type="entry name" value="WH_DNA-bd_sf"/>
</dbReference>
<dbReference type="PANTHER" id="PTHR33164">
    <property type="entry name" value="TRANSCRIPTIONAL REGULATOR, MARR FAMILY"/>
    <property type="match status" value="1"/>
</dbReference>
<reference evidence="3" key="1">
    <citation type="journal article" date="2019" name="Int. J. Syst. Evol. Microbiol.">
        <title>The Global Catalogue of Microorganisms (GCM) 10K type strain sequencing project: providing services to taxonomists for standard genome sequencing and annotation.</title>
        <authorList>
            <consortium name="The Broad Institute Genomics Platform"/>
            <consortium name="The Broad Institute Genome Sequencing Center for Infectious Disease"/>
            <person name="Wu L."/>
            <person name="Ma J."/>
        </authorList>
    </citation>
    <scope>NUCLEOTIDE SEQUENCE [LARGE SCALE GENOMIC DNA]</scope>
    <source>
        <strain evidence="3">KCTC 19466</strain>
    </source>
</reference>
<accession>A0ABQ3GHK8</accession>
<dbReference type="SUPFAM" id="SSF46785">
    <property type="entry name" value="Winged helix' DNA-binding domain"/>
    <property type="match status" value="1"/>
</dbReference>
<feature type="domain" description="HTH marR-type" evidence="1">
    <location>
        <begin position="28"/>
        <end position="171"/>
    </location>
</feature>
<dbReference type="InterPro" id="IPR000835">
    <property type="entry name" value="HTH_MarR-typ"/>
</dbReference>
<dbReference type="PANTHER" id="PTHR33164:SF43">
    <property type="entry name" value="HTH-TYPE TRANSCRIPTIONAL REPRESSOR YETL"/>
    <property type="match status" value="1"/>
</dbReference>